<evidence type="ECO:0000256" key="6">
    <source>
        <dbReference type="ARBA" id="ARBA00022825"/>
    </source>
</evidence>
<accession>A0A1I8NFF8</accession>
<evidence type="ECO:0000256" key="5">
    <source>
        <dbReference type="ARBA" id="ARBA00022801"/>
    </source>
</evidence>
<keyword evidence="3" id="KW-0964">Secreted</keyword>
<keyword evidence="5 8" id="KW-0378">Hydrolase</keyword>
<gene>
    <name evidence="11" type="primary">101898960</name>
</gene>
<dbReference type="Pfam" id="PF00089">
    <property type="entry name" value="Trypsin"/>
    <property type="match status" value="1"/>
</dbReference>
<dbReference type="InterPro" id="IPR043504">
    <property type="entry name" value="Peptidase_S1_PA_chymotrypsin"/>
</dbReference>
<dbReference type="EnsemblMetazoa" id="MDOA014622-RA">
    <property type="protein sequence ID" value="MDOA014622-PA"/>
    <property type="gene ID" value="MDOA014622"/>
</dbReference>
<evidence type="ECO:0000256" key="2">
    <source>
        <dbReference type="ARBA" id="ARBA00007664"/>
    </source>
</evidence>
<dbReference type="CDD" id="cd00190">
    <property type="entry name" value="Tryp_SPc"/>
    <property type="match status" value="1"/>
</dbReference>
<dbReference type="PROSITE" id="PS00134">
    <property type="entry name" value="TRYPSIN_HIS"/>
    <property type="match status" value="1"/>
</dbReference>
<dbReference type="STRING" id="7370.A0A1I8NFF8"/>
<dbReference type="Gene3D" id="2.40.10.10">
    <property type="entry name" value="Trypsin-like serine proteases"/>
    <property type="match status" value="2"/>
</dbReference>
<dbReference type="eggNOG" id="KOG3627">
    <property type="taxonomic scope" value="Eukaryota"/>
</dbReference>
<sequence length="296" mass="32624">MHKIIFALAFICIGILAVEDAENLTTVGEDILESSTVTEEDTENQLRAWNNNFNSKYNDSRVNGGVTVTQIVPYQVSLQAYRRNRWHHFCGGSIITPDHVLTAAHCVDKMQPQEIHIVAGTLTWAKGGDRHRAVSIRKHPQFSMSPKIINDVAILKVSPAFNLHKSTISTIHLGSTNRIGEKVNVRITGWGSTSPRPNTGLPEKLQELRYQTISNSECSRRGFKVTQNEICAMDVKGKGSCMGDSGGPLVTTRKPTQLVGIVSYGTVPCAQGIPDVYSRVSSFLPFINRVVLNEIP</sequence>
<dbReference type="VEuPathDB" id="VectorBase:MDOMA2_005591"/>
<dbReference type="GO" id="GO:0006508">
    <property type="term" value="P:proteolysis"/>
    <property type="evidence" value="ECO:0007669"/>
    <property type="project" value="UniProtKB-KW"/>
</dbReference>
<proteinExistence type="inferred from homology"/>
<dbReference type="InterPro" id="IPR033116">
    <property type="entry name" value="TRYPSIN_SER"/>
</dbReference>
<dbReference type="GO" id="GO:0005576">
    <property type="term" value="C:extracellular region"/>
    <property type="evidence" value="ECO:0007669"/>
    <property type="project" value="UniProtKB-SubCell"/>
</dbReference>
<keyword evidence="6 8" id="KW-0720">Serine protease</keyword>
<evidence type="ECO:0000256" key="4">
    <source>
        <dbReference type="ARBA" id="ARBA00022670"/>
    </source>
</evidence>
<evidence type="ECO:0000256" key="9">
    <source>
        <dbReference type="SAM" id="SignalP"/>
    </source>
</evidence>
<keyword evidence="7" id="KW-1015">Disulfide bond</keyword>
<dbReference type="InterPro" id="IPR050430">
    <property type="entry name" value="Peptidase_S1"/>
</dbReference>
<keyword evidence="9" id="KW-0732">Signal</keyword>
<feature type="domain" description="Peptidase S1" evidence="10">
    <location>
        <begin position="62"/>
        <end position="292"/>
    </location>
</feature>
<protein>
    <recommendedName>
        <fullName evidence="10">Peptidase S1 domain-containing protein</fullName>
    </recommendedName>
</protein>
<feature type="chain" id="PRO_5044561615" description="Peptidase S1 domain-containing protein" evidence="9">
    <location>
        <begin position="18"/>
        <end position="296"/>
    </location>
</feature>
<dbReference type="PROSITE" id="PS50240">
    <property type="entry name" value="TRYPSIN_DOM"/>
    <property type="match status" value="1"/>
</dbReference>
<evidence type="ECO:0000313" key="11">
    <source>
        <dbReference type="EnsemblMetazoa" id="MDOA014622-PA"/>
    </source>
</evidence>
<reference evidence="11" key="1">
    <citation type="submission" date="2020-05" db="UniProtKB">
        <authorList>
            <consortium name="EnsemblMetazoa"/>
        </authorList>
    </citation>
    <scope>IDENTIFICATION</scope>
    <source>
        <strain evidence="11">Aabys</strain>
    </source>
</reference>
<keyword evidence="4 8" id="KW-0645">Protease</keyword>
<evidence type="ECO:0000256" key="7">
    <source>
        <dbReference type="ARBA" id="ARBA00023157"/>
    </source>
</evidence>
<dbReference type="SUPFAM" id="SSF50494">
    <property type="entry name" value="Trypsin-like serine proteases"/>
    <property type="match status" value="1"/>
</dbReference>
<evidence type="ECO:0000256" key="3">
    <source>
        <dbReference type="ARBA" id="ARBA00022525"/>
    </source>
</evidence>
<dbReference type="PANTHER" id="PTHR24276:SF91">
    <property type="entry name" value="AT26814P-RELATED"/>
    <property type="match status" value="1"/>
</dbReference>
<dbReference type="InterPro" id="IPR001254">
    <property type="entry name" value="Trypsin_dom"/>
</dbReference>
<dbReference type="InterPro" id="IPR001314">
    <property type="entry name" value="Peptidase_S1A"/>
</dbReference>
<evidence type="ECO:0000256" key="8">
    <source>
        <dbReference type="RuleBase" id="RU363034"/>
    </source>
</evidence>
<evidence type="ECO:0000256" key="1">
    <source>
        <dbReference type="ARBA" id="ARBA00004239"/>
    </source>
</evidence>
<dbReference type="PANTHER" id="PTHR24276">
    <property type="entry name" value="POLYSERASE-RELATED"/>
    <property type="match status" value="1"/>
</dbReference>
<evidence type="ECO:0000259" key="10">
    <source>
        <dbReference type="PROSITE" id="PS50240"/>
    </source>
</evidence>
<dbReference type="PROSITE" id="PS00135">
    <property type="entry name" value="TRYPSIN_SER"/>
    <property type="match status" value="1"/>
</dbReference>
<dbReference type="InterPro" id="IPR018114">
    <property type="entry name" value="TRYPSIN_HIS"/>
</dbReference>
<name>A0A1I8NFF8_MUSDO</name>
<dbReference type="InterPro" id="IPR009003">
    <property type="entry name" value="Peptidase_S1_PA"/>
</dbReference>
<comment type="subcellular location">
    <subcellularLocation>
        <location evidence="1">Secreted</location>
        <location evidence="1">Extracellular space</location>
    </subcellularLocation>
</comment>
<dbReference type="FunFam" id="2.40.10.10:FF:000068">
    <property type="entry name" value="transmembrane protease serine 2"/>
    <property type="match status" value="1"/>
</dbReference>
<dbReference type="FunFam" id="2.40.10.10:FF:000036">
    <property type="entry name" value="Trypsin beta"/>
    <property type="match status" value="1"/>
</dbReference>
<dbReference type="PRINTS" id="PR00722">
    <property type="entry name" value="CHYMOTRYPSIN"/>
</dbReference>
<dbReference type="GO" id="GO:0004252">
    <property type="term" value="F:serine-type endopeptidase activity"/>
    <property type="evidence" value="ECO:0007669"/>
    <property type="project" value="InterPro"/>
</dbReference>
<dbReference type="SMART" id="SM00020">
    <property type="entry name" value="Tryp_SPc"/>
    <property type="match status" value="1"/>
</dbReference>
<feature type="signal peptide" evidence="9">
    <location>
        <begin position="1"/>
        <end position="17"/>
    </location>
</feature>
<comment type="similarity">
    <text evidence="2">Belongs to the peptidase S1 family.</text>
</comment>
<organism evidence="11">
    <name type="scientific">Musca domestica</name>
    <name type="common">House fly</name>
    <dbReference type="NCBI Taxonomy" id="7370"/>
    <lineage>
        <taxon>Eukaryota</taxon>
        <taxon>Metazoa</taxon>
        <taxon>Ecdysozoa</taxon>
        <taxon>Arthropoda</taxon>
        <taxon>Hexapoda</taxon>
        <taxon>Insecta</taxon>
        <taxon>Pterygota</taxon>
        <taxon>Neoptera</taxon>
        <taxon>Endopterygota</taxon>
        <taxon>Diptera</taxon>
        <taxon>Brachycera</taxon>
        <taxon>Muscomorpha</taxon>
        <taxon>Muscoidea</taxon>
        <taxon>Muscidae</taxon>
        <taxon>Musca</taxon>
    </lineage>
</organism>
<dbReference type="VEuPathDB" id="VectorBase:MDOA014622"/>
<dbReference type="AlphaFoldDB" id="A0A1I8NFF8"/>